<dbReference type="AlphaFoldDB" id="A0A1I1UY69"/>
<protein>
    <submittedName>
        <fullName evidence="1">Uncharacterized protein</fullName>
    </submittedName>
</protein>
<dbReference type="OrthoDB" id="290902at2"/>
<gene>
    <name evidence="1" type="ORF">SAMN02745724_05365</name>
</gene>
<accession>A0A1I1UY69</accession>
<reference evidence="1 2" key="1">
    <citation type="submission" date="2016-10" db="EMBL/GenBank/DDBJ databases">
        <authorList>
            <person name="de Groot N.N."/>
        </authorList>
    </citation>
    <scope>NUCLEOTIDE SEQUENCE [LARGE SCALE GENOMIC DNA]</scope>
    <source>
        <strain evidence="1 2">DSM 6059</strain>
    </source>
</reference>
<evidence type="ECO:0000313" key="2">
    <source>
        <dbReference type="Proteomes" id="UP000198862"/>
    </source>
</evidence>
<dbReference type="RefSeq" id="WP_091991885.1">
    <property type="nucleotide sequence ID" value="NZ_FOLO01000100.1"/>
</dbReference>
<proteinExistence type="predicted"/>
<keyword evidence="2" id="KW-1185">Reference proteome</keyword>
<dbReference type="STRING" id="1123010.SAMN02745724_05365"/>
<name>A0A1I1UY69_9GAMM</name>
<dbReference type="EMBL" id="FOLO01000100">
    <property type="protein sequence ID" value="SFD75505.1"/>
    <property type="molecule type" value="Genomic_DNA"/>
</dbReference>
<dbReference type="Proteomes" id="UP000198862">
    <property type="component" value="Unassembled WGS sequence"/>
</dbReference>
<sequence length="99" mass="11496">MKLTPSQINLLSVLKIATKQAQTDEFMYKSEWLGYLPFGQYQWLEVVGKELKNINLLSIEADLASLEKASQIYKVKEMMSSFEEEDILIIYKLTTEEIN</sequence>
<organism evidence="1 2">
    <name type="scientific">Pseudoalteromonas denitrificans DSM 6059</name>
    <dbReference type="NCBI Taxonomy" id="1123010"/>
    <lineage>
        <taxon>Bacteria</taxon>
        <taxon>Pseudomonadati</taxon>
        <taxon>Pseudomonadota</taxon>
        <taxon>Gammaproteobacteria</taxon>
        <taxon>Alteromonadales</taxon>
        <taxon>Pseudoalteromonadaceae</taxon>
        <taxon>Pseudoalteromonas</taxon>
    </lineage>
</organism>
<evidence type="ECO:0000313" key="1">
    <source>
        <dbReference type="EMBL" id="SFD75505.1"/>
    </source>
</evidence>